<dbReference type="InterPro" id="IPR035897">
    <property type="entry name" value="Toll_tir_struct_dom_sf"/>
</dbReference>
<protein>
    <recommendedName>
        <fullName evidence="3">TIR domain-containing protein</fullName>
    </recommendedName>
</protein>
<reference evidence="1 2" key="1">
    <citation type="submission" date="2019-04" db="EMBL/GenBank/DDBJ databases">
        <title>Microbes associate with the intestines of laboratory mice.</title>
        <authorList>
            <person name="Navarre W."/>
            <person name="Wong E."/>
            <person name="Huang K."/>
            <person name="Tropini C."/>
            <person name="Ng K."/>
            <person name="Yu B."/>
        </authorList>
    </citation>
    <scope>NUCLEOTIDE SEQUENCE [LARGE SCALE GENOMIC DNA]</scope>
    <source>
        <strain evidence="1 2">NM46_B2-13</strain>
    </source>
</reference>
<dbReference type="Proteomes" id="UP000309893">
    <property type="component" value="Unassembled WGS sequence"/>
</dbReference>
<evidence type="ECO:0000313" key="2">
    <source>
        <dbReference type="Proteomes" id="UP000309893"/>
    </source>
</evidence>
<name>A0A4S2CTB5_9MICO</name>
<sequence>MFEYLPRRTGFPAVPPEPPEDEAWGEIQHRVDLQKRTFDGIHYSLTGWIGVHSTIDSAPARTNDDRFVKNKYYNPAQLRVYVRGKLASDRLLTQLGLTGTYTNYIEGELSFDILDDDTLEDIATSNRQDFDETDGRVTLLRALVRPIVRSLIQRRQAIATVIAEELRREKTRRDTASKRQFADQLQADLDQHPEIAQTTRDELHMVITNKVQGEIALKQDYRIFISHSRADRPFASFIDEVLRFRGANDDEIFYTSREGSTEFSLDDRALGTLIKQNITDANTLIFYMTSKNFMGSQYCLFEGGAGWATRGVSEYLKLNMDYSSIPAFLTNGRSEVTLLSGDEIVLTPEVHNYLIDGVFNPMIVHLNRGREIVD</sequence>
<evidence type="ECO:0008006" key="3">
    <source>
        <dbReference type="Google" id="ProtNLM"/>
    </source>
</evidence>
<dbReference type="RefSeq" id="WP_135950183.1">
    <property type="nucleotide sequence ID" value="NZ_SRYO01000025.1"/>
</dbReference>
<dbReference type="OrthoDB" id="5096633at2"/>
<accession>A0A4S2CTB5</accession>
<comment type="caution">
    <text evidence="1">The sequence shown here is derived from an EMBL/GenBank/DDBJ whole genome shotgun (WGS) entry which is preliminary data.</text>
</comment>
<dbReference type="EMBL" id="SRYO01000025">
    <property type="protein sequence ID" value="TGY32068.1"/>
    <property type="molecule type" value="Genomic_DNA"/>
</dbReference>
<dbReference type="AlphaFoldDB" id="A0A4S2CTB5"/>
<proteinExistence type="predicted"/>
<organism evidence="1 2">
    <name type="scientific">Microbacterium laevaniformans</name>
    <dbReference type="NCBI Taxonomy" id="36807"/>
    <lineage>
        <taxon>Bacteria</taxon>
        <taxon>Bacillati</taxon>
        <taxon>Actinomycetota</taxon>
        <taxon>Actinomycetes</taxon>
        <taxon>Micrococcales</taxon>
        <taxon>Microbacteriaceae</taxon>
        <taxon>Microbacterium</taxon>
    </lineage>
</organism>
<gene>
    <name evidence="1" type="ORF">E5344_15160</name>
</gene>
<evidence type="ECO:0000313" key="1">
    <source>
        <dbReference type="EMBL" id="TGY32068.1"/>
    </source>
</evidence>
<dbReference type="Gene3D" id="3.40.50.10140">
    <property type="entry name" value="Toll/interleukin-1 receptor homology (TIR) domain"/>
    <property type="match status" value="1"/>
</dbReference>